<evidence type="ECO:0000313" key="8">
    <source>
        <dbReference type="EMBL" id="NWT90537.1"/>
    </source>
</evidence>
<keyword evidence="2" id="KW-0548">Nucleotidyltransferase</keyword>
<evidence type="ECO:0000256" key="5">
    <source>
        <dbReference type="ARBA" id="ARBA00022801"/>
    </source>
</evidence>
<feature type="domain" description="Reverse transcriptase thumb" evidence="7">
    <location>
        <begin position="16"/>
        <end position="60"/>
    </location>
</feature>
<accession>A0A7K5SEU7</accession>
<evidence type="ECO:0000256" key="3">
    <source>
        <dbReference type="ARBA" id="ARBA00022722"/>
    </source>
</evidence>
<dbReference type="AlphaFoldDB" id="A0A7K5SEU7"/>
<keyword evidence="1" id="KW-0808">Transferase</keyword>
<dbReference type="Pfam" id="PF06817">
    <property type="entry name" value="RVT_thumb"/>
    <property type="match status" value="1"/>
</dbReference>
<keyword evidence="6" id="KW-0695">RNA-directed DNA polymerase</keyword>
<feature type="non-terminal residue" evidence="8">
    <location>
        <position position="1"/>
    </location>
</feature>
<dbReference type="PANTHER" id="PTHR41694:SF3">
    <property type="entry name" value="RNA-DIRECTED DNA POLYMERASE-RELATED"/>
    <property type="match status" value="1"/>
</dbReference>
<keyword evidence="5" id="KW-0378">Hydrolase</keyword>
<protein>
    <submittedName>
        <fullName evidence="8">POK6 protein</fullName>
    </submittedName>
</protein>
<dbReference type="EMBL" id="VYXG01011172">
    <property type="protein sequence ID" value="NWT90537.1"/>
    <property type="molecule type" value="Genomic_DNA"/>
</dbReference>
<keyword evidence="4" id="KW-0255">Endonuclease</keyword>
<dbReference type="GO" id="GO:0016787">
    <property type="term" value="F:hydrolase activity"/>
    <property type="evidence" value="ECO:0007669"/>
    <property type="project" value="UniProtKB-KW"/>
</dbReference>
<dbReference type="GO" id="GO:0035613">
    <property type="term" value="F:RNA stem-loop binding"/>
    <property type="evidence" value="ECO:0007669"/>
    <property type="project" value="TreeGrafter"/>
</dbReference>
<proteinExistence type="predicted"/>
<dbReference type="PANTHER" id="PTHR41694">
    <property type="entry name" value="ENDOGENOUS RETROVIRUS GROUP K MEMBER POL PROTEIN"/>
    <property type="match status" value="1"/>
</dbReference>
<dbReference type="GO" id="GO:0003964">
    <property type="term" value="F:RNA-directed DNA polymerase activity"/>
    <property type="evidence" value="ECO:0007669"/>
    <property type="project" value="UniProtKB-KW"/>
</dbReference>
<organism evidence="8 9">
    <name type="scientific">Lanius ludovicianus</name>
    <name type="common">Loggerhead shrike</name>
    <dbReference type="NCBI Taxonomy" id="28713"/>
    <lineage>
        <taxon>Eukaryota</taxon>
        <taxon>Metazoa</taxon>
        <taxon>Chordata</taxon>
        <taxon>Craniata</taxon>
        <taxon>Vertebrata</taxon>
        <taxon>Euteleostomi</taxon>
        <taxon>Archelosauria</taxon>
        <taxon>Archosauria</taxon>
        <taxon>Dinosauria</taxon>
        <taxon>Saurischia</taxon>
        <taxon>Theropoda</taxon>
        <taxon>Coelurosauria</taxon>
        <taxon>Aves</taxon>
        <taxon>Neognathae</taxon>
        <taxon>Neoaves</taxon>
        <taxon>Telluraves</taxon>
        <taxon>Australaves</taxon>
        <taxon>Passeriformes</taxon>
        <taxon>Corvoidea</taxon>
        <taxon>Laniidae</taxon>
        <taxon>Lanius</taxon>
    </lineage>
</organism>
<dbReference type="GO" id="GO:0004519">
    <property type="term" value="F:endonuclease activity"/>
    <property type="evidence" value="ECO:0007669"/>
    <property type="project" value="UniProtKB-KW"/>
</dbReference>
<dbReference type="InterPro" id="IPR010661">
    <property type="entry name" value="RVT_thumb"/>
</dbReference>
<reference evidence="8 9" key="1">
    <citation type="submission" date="2019-09" db="EMBL/GenBank/DDBJ databases">
        <title>Bird 10,000 Genomes (B10K) Project - Family phase.</title>
        <authorList>
            <person name="Zhang G."/>
        </authorList>
    </citation>
    <scope>NUCLEOTIDE SEQUENCE [LARGE SCALE GENOMIC DNA]</scope>
    <source>
        <strain evidence="8">B10K-DU-001-65</strain>
        <tissue evidence="8">Muscle</tissue>
    </source>
</reference>
<dbReference type="SUPFAM" id="SSF56672">
    <property type="entry name" value="DNA/RNA polymerases"/>
    <property type="match status" value="1"/>
</dbReference>
<keyword evidence="3" id="KW-0540">Nuclease</keyword>
<dbReference type="InterPro" id="IPR043128">
    <property type="entry name" value="Rev_trsase/Diguanyl_cyclase"/>
</dbReference>
<evidence type="ECO:0000256" key="6">
    <source>
        <dbReference type="ARBA" id="ARBA00022918"/>
    </source>
</evidence>
<dbReference type="InterPro" id="IPR043502">
    <property type="entry name" value="DNA/RNA_pol_sf"/>
</dbReference>
<sequence length="66" mass="7770">WRYLGWSITETYIRSQKLMIKTDIKTLHDVQRLMGDLQWLRPVVGFTNEDLEVLLPMLKGLDPSLP</sequence>
<feature type="non-terminal residue" evidence="8">
    <location>
        <position position="66"/>
    </location>
</feature>
<comment type="caution">
    <text evidence="8">The sequence shown here is derived from an EMBL/GenBank/DDBJ whole genome shotgun (WGS) entry which is preliminary data.</text>
</comment>
<keyword evidence="9" id="KW-1185">Reference proteome</keyword>
<evidence type="ECO:0000313" key="9">
    <source>
        <dbReference type="Proteomes" id="UP000547499"/>
    </source>
</evidence>
<evidence type="ECO:0000256" key="1">
    <source>
        <dbReference type="ARBA" id="ARBA00022679"/>
    </source>
</evidence>
<name>A0A7K5SEU7_LANLU</name>
<dbReference type="Gene3D" id="3.30.70.270">
    <property type="match status" value="1"/>
</dbReference>
<evidence type="ECO:0000256" key="4">
    <source>
        <dbReference type="ARBA" id="ARBA00022759"/>
    </source>
</evidence>
<evidence type="ECO:0000256" key="2">
    <source>
        <dbReference type="ARBA" id="ARBA00022695"/>
    </source>
</evidence>
<evidence type="ECO:0000259" key="7">
    <source>
        <dbReference type="Pfam" id="PF06817"/>
    </source>
</evidence>
<gene>
    <name evidence="8" type="primary">Ervk6_3</name>
    <name evidence="8" type="ORF">LANLUD_R15651</name>
</gene>
<dbReference type="Proteomes" id="UP000547499">
    <property type="component" value="Unassembled WGS sequence"/>
</dbReference>